<evidence type="ECO:0000313" key="8">
    <source>
        <dbReference type="EMBL" id="ELQ32319.1"/>
    </source>
</evidence>
<dbReference type="Gene3D" id="1.20.5.170">
    <property type="match status" value="1"/>
</dbReference>
<evidence type="ECO:0000256" key="5">
    <source>
        <dbReference type="SAM" id="Coils"/>
    </source>
</evidence>
<reference evidence="8" key="1">
    <citation type="journal article" date="2012" name="PLoS Genet.">
        <title>Comparative analysis of the genomes of two field isolates of the rice blast fungus Magnaporthe oryzae.</title>
        <authorList>
            <person name="Xue M."/>
            <person name="Yang J."/>
            <person name="Li Z."/>
            <person name="Hu S."/>
            <person name="Yao N."/>
            <person name="Dean R.A."/>
            <person name="Zhao W."/>
            <person name="Shen M."/>
            <person name="Zhang H."/>
            <person name="Li C."/>
            <person name="Liu L."/>
            <person name="Cao L."/>
            <person name="Xu X."/>
            <person name="Xing Y."/>
            <person name="Hsiang T."/>
            <person name="Zhang Z."/>
            <person name="Xu J.R."/>
            <person name="Peng Y.L."/>
        </authorList>
    </citation>
    <scope>NUCLEOTIDE SEQUENCE</scope>
    <source>
        <strain evidence="8">Y34</strain>
    </source>
</reference>
<dbReference type="EMBL" id="JH793589">
    <property type="protein sequence ID" value="ELQ32319.1"/>
    <property type="molecule type" value="Genomic_DNA"/>
</dbReference>
<dbReference type="SMART" id="SM00338">
    <property type="entry name" value="BRLZ"/>
    <property type="match status" value="1"/>
</dbReference>
<comment type="subcellular location">
    <subcellularLocation>
        <location evidence="1">Nucleus</location>
    </subcellularLocation>
</comment>
<feature type="region of interest" description="Disordered" evidence="6">
    <location>
        <begin position="23"/>
        <end position="65"/>
    </location>
</feature>
<feature type="region of interest" description="Disordered" evidence="6">
    <location>
        <begin position="297"/>
        <end position="359"/>
    </location>
</feature>
<dbReference type="SMR" id="A0AA97NLF2"/>
<feature type="compositionally biased region" description="Polar residues" evidence="6">
    <location>
        <begin position="319"/>
        <end position="336"/>
    </location>
</feature>
<name>A0AA97NLF2_PYRO3</name>
<organism evidence="8">
    <name type="scientific">Pyricularia oryzae (strain Y34)</name>
    <name type="common">Rice blast fungus</name>
    <name type="synonym">Magnaporthe oryzae</name>
    <dbReference type="NCBI Taxonomy" id="1143189"/>
    <lineage>
        <taxon>Eukaryota</taxon>
        <taxon>Fungi</taxon>
        <taxon>Dikarya</taxon>
        <taxon>Ascomycota</taxon>
        <taxon>Pezizomycotina</taxon>
        <taxon>Sordariomycetes</taxon>
        <taxon>Sordariomycetidae</taxon>
        <taxon>Magnaporthales</taxon>
        <taxon>Pyriculariaceae</taxon>
        <taxon>Pyricularia</taxon>
    </lineage>
</organism>
<evidence type="ECO:0000256" key="4">
    <source>
        <dbReference type="ARBA" id="ARBA00023242"/>
    </source>
</evidence>
<keyword evidence="5" id="KW-0175">Coiled coil</keyword>
<evidence type="ECO:0000256" key="6">
    <source>
        <dbReference type="SAM" id="MobiDB-lite"/>
    </source>
</evidence>
<dbReference type="Proteomes" id="UP000011086">
    <property type="component" value="Unassembled WGS sequence"/>
</dbReference>
<evidence type="ECO:0000256" key="2">
    <source>
        <dbReference type="ARBA" id="ARBA00023015"/>
    </source>
</evidence>
<evidence type="ECO:0000259" key="7">
    <source>
        <dbReference type="PROSITE" id="PS50217"/>
    </source>
</evidence>
<dbReference type="InterPro" id="IPR046347">
    <property type="entry name" value="bZIP_sf"/>
</dbReference>
<keyword evidence="4" id="KW-0539">Nucleus</keyword>
<feature type="coiled-coil region" evidence="5">
    <location>
        <begin position="235"/>
        <end position="269"/>
    </location>
</feature>
<dbReference type="InterPro" id="IPR051027">
    <property type="entry name" value="bZIP_transcription_factors"/>
</dbReference>
<feature type="compositionally biased region" description="Polar residues" evidence="6">
    <location>
        <begin position="182"/>
        <end position="195"/>
    </location>
</feature>
<evidence type="ECO:0000256" key="1">
    <source>
        <dbReference type="ARBA" id="ARBA00004123"/>
    </source>
</evidence>
<dbReference type="GO" id="GO:0005634">
    <property type="term" value="C:nucleus"/>
    <property type="evidence" value="ECO:0007669"/>
    <property type="project" value="UniProtKB-SubCell"/>
</dbReference>
<evidence type="ECO:0000256" key="3">
    <source>
        <dbReference type="ARBA" id="ARBA00023163"/>
    </source>
</evidence>
<gene>
    <name evidence="8" type="ORF">OOU_Y34scaffold01189g1</name>
</gene>
<feature type="region of interest" description="Disordered" evidence="6">
    <location>
        <begin position="133"/>
        <end position="217"/>
    </location>
</feature>
<keyword evidence="2" id="KW-0805">Transcription regulation</keyword>
<dbReference type="PROSITE" id="PS50217">
    <property type="entry name" value="BZIP"/>
    <property type="match status" value="1"/>
</dbReference>
<dbReference type="PANTHER" id="PTHR19304">
    <property type="entry name" value="CYCLIC-AMP RESPONSE ELEMENT BINDING PROTEIN"/>
    <property type="match status" value="1"/>
</dbReference>
<dbReference type="SUPFAM" id="SSF57959">
    <property type="entry name" value="Leucine zipper domain"/>
    <property type="match status" value="1"/>
</dbReference>
<dbReference type="AlphaFoldDB" id="A0AA97NLF2"/>
<dbReference type="GO" id="GO:0003700">
    <property type="term" value="F:DNA-binding transcription factor activity"/>
    <property type="evidence" value="ECO:0007669"/>
    <property type="project" value="InterPro"/>
</dbReference>
<feature type="compositionally biased region" description="Basic residues" evidence="6">
    <location>
        <begin position="150"/>
        <end position="159"/>
    </location>
</feature>
<feature type="domain" description="BZIP" evidence="7">
    <location>
        <begin position="210"/>
        <end position="273"/>
    </location>
</feature>
<feature type="compositionally biased region" description="Polar residues" evidence="6">
    <location>
        <begin position="133"/>
        <end position="143"/>
    </location>
</feature>
<protein>
    <recommendedName>
        <fullName evidence="7">BZIP domain-containing protein</fullName>
    </recommendedName>
</protein>
<dbReference type="InterPro" id="IPR004827">
    <property type="entry name" value="bZIP"/>
</dbReference>
<keyword evidence="3" id="KW-0804">Transcription</keyword>
<accession>A0AA97NLF2</accession>
<dbReference type="Pfam" id="PF00170">
    <property type="entry name" value="bZIP_1"/>
    <property type="match status" value="1"/>
</dbReference>
<proteinExistence type="predicted"/>
<dbReference type="CDD" id="cd14687">
    <property type="entry name" value="bZIP_ATF2"/>
    <property type="match status" value="1"/>
</dbReference>
<feature type="compositionally biased region" description="Polar residues" evidence="6">
    <location>
        <begin position="54"/>
        <end position="63"/>
    </location>
</feature>
<feature type="compositionally biased region" description="Polar residues" evidence="6">
    <location>
        <begin position="29"/>
        <end position="40"/>
    </location>
</feature>
<sequence length="359" mass="38582">MGFLENGECCSFSTTPSRLVFSGTRLDPPQSQSCQVNNVGNPAAKPTRIGNAGTGQSNQTQVQGEDPYPTVFEEQTMAPQGLANATAGELGYGFDPYTVWPPAALLNAVDPGLLAAAESDEEPSMSRVQFLTVTNSSGTTASRIPTVGRPQRKPSRSRSSRTISFGTTDSLITNLPAKNKKTQSNAAAGSSATKSNRSKKTSPGADGDDDANRNTVLERNRVAALKCRKKKKELTRDLKEQCVKLETTNRDLQTEAQGLVDELNSMKNHVMDHAACRDPRIDKWLELEAQRFVRESKERAMREQGGMGGGLTYEKPTKSVASRTATGSSHRNSLSESIMAASGRSRQESAGSPIPPGCQ</sequence>